<evidence type="ECO:0000313" key="1">
    <source>
        <dbReference type="EMBL" id="MCJ8208087.1"/>
    </source>
</evidence>
<protein>
    <recommendedName>
        <fullName evidence="3">6-bladed beta-propeller protein</fullName>
    </recommendedName>
</protein>
<organism evidence="1 2">
    <name type="scientific">Mucilaginibacter straminoryzae</name>
    <dbReference type="NCBI Taxonomy" id="2932774"/>
    <lineage>
        <taxon>Bacteria</taxon>
        <taxon>Pseudomonadati</taxon>
        <taxon>Bacteroidota</taxon>
        <taxon>Sphingobacteriia</taxon>
        <taxon>Sphingobacteriales</taxon>
        <taxon>Sphingobacteriaceae</taxon>
        <taxon>Mucilaginibacter</taxon>
    </lineage>
</organism>
<dbReference type="RefSeq" id="WP_245127925.1">
    <property type="nucleotide sequence ID" value="NZ_JALJEJ010000001.1"/>
</dbReference>
<name>A0A9X1WYP2_9SPHI</name>
<sequence>MKFPTLILFALLSSTYMFGQYKWDGKMYLDKTIIGADERPHQKIGLKGFGDKMRLYIKQKTGDKKQIIIEELNLNNFTVCKTDSIAFDWDEMPYTNYVALDQKDFLISFGRLQAYDRRNGKYASIDLDTINYNDGCKINDSLILLGSTSSYHPADGFAGLNMTSFNSKTMKVVKTRQYQFEGIGLAHMGVNWFTGAGGHIYAITPMSGIVYEFDANLELVGKKNAPIPWTNATENIKFEHKLDVLIYNEWHRLRNLYAKYGKDSIHKNRALATSEYYSKNYDAFVSDTVRKAFEYVEKMLPYNDSMVVISFCRKGYAFKYRDVFLYNVRSNQITKQMPTWSITKKDTCNQFEDYFPIYISNDLNIAPYFKGDKIYYYTVYNPQLFTPGLKKELDKINAEDISKNNYQWHLLEYRLQ</sequence>
<accession>A0A9X1WYP2</accession>
<dbReference type="EMBL" id="JALJEJ010000001">
    <property type="protein sequence ID" value="MCJ8208087.1"/>
    <property type="molecule type" value="Genomic_DNA"/>
</dbReference>
<evidence type="ECO:0000313" key="2">
    <source>
        <dbReference type="Proteomes" id="UP001139450"/>
    </source>
</evidence>
<comment type="caution">
    <text evidence="1">The sequence shown here is derived from an EMBL/GenBank/DDBJ whole genome shotgun (WGS) entry which is preliminary data.</text>
</comment>
<reference evidence="1" key="1">
    <citation type="submission" date="2022-04" db="EMBL/GenBank/DDBJ databases">
        <title>Mucilaginibacter sp. RS28 isolated from freshwater.</title>
        <authorList>
            <person name="Ko S.-R."/>
        </authorList>
    </citation>
    <scope>NUCLEOTIDE SEQUENCE</scope>
    <source>
        <strain evidence="1">RS28</strain>
    </source>
</reference>
<proteinExistence type="predicted"/>
<dbReference type="Proteomes" id="UP001139450">
    <property type="component" value="Unassembled WGS sequence"/>
</dbReference>
<gene>
    <name evidence="1" type="ORF">MUY27_00110</name>
</gene>
<dbReference type="AlphaFoldDB" id="A0A9X1WYP2"/>
<keyword evidence="2" id="KW-1185">Reference proteome</keyword>
<evidence type="ECO:0008006" key="3">
    <source>
        <dbReference type="Google" id="ProtNLM"/>
    </source>
</evidence>